<sequence>MDQHEHCACYERVLTLRQAFIDWVPVVAMAIDVLRSFWS</sequence>
<organism evidence="1 2">
    <name type="scientific">Streptomyces echinatus</name>
    <dbReference type="NCBI Taxonomy" id="67293"/>
    <lineage>
        <taxon>Bacteria</taxon>
        <taxon>Bacillati</taxon>
        <taxon>Actinomycetota</taxon>
        <taxon>Actinomycetes</taxon>
        <taxon>Kitasatosporales</taxon>
        <taxon>Streptomycetaceae</taxon>
        <taxon>Streptomyces</taxon>
    </lineage>
</organism>
<name>A0A7W9UVA6_9ACTN</name>
<dbReference type="EMBL" id="JACHJK010000028">
    <property type="protein sequence ID" value="MBB5932595.1"/>
    <property type="molecule type" value="Genomic_DNA"/>
</dbReference>
<keyword evidence="2" id="KW-1185">Reference proteome</keyword>
<comment type="caution">
    <text evidence="1">The sequence shown here is derived from an EMBL/GenBank/DDBJ whole genome shotgun (WGS) entry which is preliminary data.</text>
</comment>
<protein>
    <submittedName>
        <fullName evidence="1">Uncharacterized protein</fullName>
    </submittedName>
</protein>
<evidence type="ECO:0000313" key="1">
    <source>
        <dbReference type="EMBL" id="MBB5932595.1"/>
    </source>
</evidence>
<dbReference type="AlphaFoldDB" id="A0A7W9UVA6"/>
<dbReference type="Proteomes" id="UP000585836">
    <property type="component" value="Unassembled WGS sequence"/>
</dbReference>
<evidence type="ECO:0000313" key="2">
    <source>
        <dbReference type="Proteomes" id="UP000585836"/>
    </source>
</evidence>
<accession>A0A7W9UVA6</accession>
<reference evidence="1 2" key="1">
    <citation type="submission" date="2020-08" db="EMBL/GenBank/DDBJ databases">
        <title>Genomic Encyclopedia of Type Strains, Phase III (KMG-III): the genomes of soil and plant-associated and newly described type strains.</title>
        <authorList>
            <person name="Whitman W."/>
        </authorList>
    </citation>
    <scope>NUCLEOTIDE SEQUENCE [LARGE SCALE GENOMIC DNA]</scope>
    <source>
        <strain evidence="1 2">CECT 3313</strain>
    </source>
</reference>
<proteinExistence type="predicted"/>
<gene>
    <name evidence="1" type="ORF">FHS34_008105</name>
</gene>